<organism evidence="2 3">
    <name type="scientific">Caulobacter segnis</name>
    <dbReference type="NCBI Taxonomy" id="88688"/>
    <lineage>
        <taxon>Bacteria</taxon>
        <taxon>Pseudomonadati</taxon>
        <taxon>Pseudomonadota</taxon>
        <taxon>Alphaproteobacteria</taxon>
        <taxon>Caulobacterales</taxon>
        <taxon>Caulobacteraceae</taxon>
        <taxon>Caulobacter</taxon>
    </lineage>
</organism>
<dbReference type="Pfam" id="PF09655">
    <property type="entry name" value="Nitr_red_assoc"/>
    <property type="match status" value="1"/>
</dbReference>
<reference evidence="2 3" key="1">
    <citation type="submission" date="2017-08" db="EMBL/GenBank/DDBJ databases">
        <title>Infants hospitalized years apart are colonized by the same room-sourced microbial strains.</title>
        <authorList>
            <person name="Brooks B."/>
            <person name="Olm M.R."/>
            <person name="Firek B.A."/>
            <person name="Baker R."/>
            <person name="Thomas B.C."/>
            <person name="Morowitz M.J."/>
            <person name="Banfield J.F."/>
        </authorList>
    </citation>
    <scope>NUCLEOTIDE SEQUENCE [LARGE SCALE GENOMIC DNA]</scope>
    <source>
        <strain evidence="2">S2_003_000_R2_4</strain>
    </source>
</reference>
<name>A0A2W5WR96_9CAUL</name>
<protein>
    <submittedName>
        <fullName evidence="2">Nitrate reductase associated protein</fullName>
    </submittedName>
</protein>
<feature type="region of interest" description="Disordered" evidence="1">
    <location>
        <begin position="21"/>
        <end position="41"/>
    </location>
</feature>
<comment type="caution">
    <text evidence="2">The sequence shown here is derived from an EMBL/GenBank/DDBJ whole genome shotgun (WGS) entry which is preliminary data.</text>
</comment>
<dbReference type="AlphaFoldDB" id="A0A2W5WR96"/>
<evidence type="ECO:0000256" key="1">
    <source>
        <dbReference type="SAM" id="MobiDB-lite"/>
    </source>
</evidence>
<accession>A0A2W5WR96</accession>
<dbReference type="NCBIfam" id="TIGR02664">
    <property type="entry name" value="nitr_red_assoc"/>
    <property type="match status" value="1"/>
</dbReference>
<proteinExistence type="predicted"/>
<gene>
    <name evidence="2" type="ORF">DI526_03040</name>
</gene>
<dbReference type="Proteomes" id="UP000249393">
    <property type="component" value="Unassembled WGS sequence"/>
</dbReference>
<sequence>MRALPGRCRLARADKLADGGLCAGARRPGDAPRRTPPPHPDALAAYPSHPRSIVRSLSVHNQTFAFESDFVDTLRCIPMAVRLKLDEARIKLTLRQWSQLSTQARRALLDQPCRTPAEIVAYQVELGRHVAEQSDSQLRILPDDQAIPLPPVDAPPEQVVAFAASKAVAPIALEAWGNLSDLQRFALVKLSRDNHDNVNFVPALAEFGLLSPAAAPG</sequence>
<dbReference type="InterPro" id="IPR013481">
    <property type="entry name" value="NarM"/>
</dbReference>
<evidence type="ECO:0000313" key="2">
    <source>
        <dbReference type="EMBL" id="PZR36688.1"/>
    </source>
</evidence>
<evidence type="ECO:0000313" key="3">
    <source>
        <dbReference type="Proteomes" id="UP000249393"/>
    </source>
</evidence>
<dbReference type="EMBL" id="QFQZ01000005">
    <property type="protein sequence ID" value="PZR36688.1"/>
    <property type="molecule type" value="Genomic_DNA"/>
</dbReference>